<dbReference type="EMBL" id="BAVS01000003">
    <property type="protein sequence ID" value="GAE92211.1"/>
    <property type="molecule type" value="Genomic_DNA"/>
</dbReference>
<feature type="transmembrane region" description="Helical" evidence="1">
    <location>
        <begin position="20"/>
        <end position="46"/>
    </location>
</feature>
<evidence type="ECO:0008006" key="4">
    <source>
        <dbReference type="Google" id="ProtNLM"/>
    </source>
</evidence>
<name>W4VGB7_9BACI</name>
<dbReference type="AlphaFoldDB" id="W4VGB7"/>
<proteinExistence type="predicted"/>
<accession>W4VGB7</accession>
<dbReference type="OrthoDB" id="2182676at2"/>
<protein>
    <recommendedName>
        <fullName evidence="4">YESV protein</fullName>
    </recommendedName>
</protein>
<dbReference type="eggNOG" id="COG5578">
    <property type="taxonomic scope" value="Bacteria"/>
</dbReference>
<keyword evidence="1" id="KW-1133">Transmembrane helix</keyword>
<evidence type="ECO:0000313" key="2">
    <source>
        <dbReference type="EMBL" id="GAE92211.1"/>
    </source>
</evidence>
<feature type="transmembrane region" description="Helical" evidence="1">
    <location>
        <begin position="142"/>
        <end position="167"/>
    </location>
</feature>
<reference evidence="2 3" key="1">
    <citation type="journal article" date="2014" name="Genome Announc.">
        <title>Draft Genome Sequence of the Boron-Tolerant and Moderately Halotolerant Bacterium Gracilibacillus boraciitolerans JCM 21714T.</title>
        <authorList>
            <person name="Ahmed I."/>
            <person name="Oshima K."/>
            <person name="Suda W."/>
            <person name="Kitamura K."/>
            <person name="Iida T."/>
            <person name="Ohmori Y."/>
            <person name="Fujiwara T."/>
            <person name="Hattori M."/>
            <person name="Ohkuma M."/>
        </authorList>
    </citation>
    <scope>NUCLEOTIDE SEQUENCE [LARGE SCALE GENOMIC DNA]</scope>
    <source>
        <strain evidence="2 3">JCM 21714</strain>
    </source>
</reference>
<gene>
    <name evidence="2" type="ORF">JCM21714_1195</name>
</gene>
<keyword evidence="1" id="KW-0472">Membrane</keyword>
<comment type="caution">
    <text evidence="2">The sequence shown here is derived from an EMBL/GenBank/DDBJ whole genome shotgun (WGS) entry which is preliminary data.</text>
</comment>
<dbReference type="Pfam" id="PF04854">
    <property type="entry name" value="DUF624"/>
    <property type="match status" value="1"/>
</dbReference>
<sequence>MRNSLFAATEWITRFAYVNILWIAFTIVGLGIFGFFPATVAMFTLIRQWIIGNIDEPVFSLFWKTYKKEFIKSNLFGLVILVIIFLFYTNFQFIELNQGGFYDVIKIPLYILMVAISLTLLYIIPTFVHYDLRFIDVWKNSFLVMLIHPLHNFSMVIGAAATIYVMSLFPGTLFFFGGSLVAYIIMGGTSYHAFKKIEAKREAIQENT</sequence>
<dbReference type="STRING" id="1298598.JCM21714_1195"/>
<dbReference type="RefSeq" id="WP_035722161.1">
    <property type="nucleotide sequence ID" value="NZ_BAVS01000003.1"/>
</dbReference>
<keyword evidence="1" id="KW-0812">Transmembrane</keyword>
<organism evidence="2 3">
    <name type="scientific">Gracilibacillus boraciitolerans JCM 21714</name>
    <dbReference type="NCBI Taxonomy" id="1298598"/>
    <lineage>
        <taxon>Bacteria</taxon>
        <taxon>Bacillati</taxon>
        <taxon>Bacillota</taxon>
        <taxon>Bacilli</taxon>
        <taxon>Bacillales</taxon>
        <taxon>Bacillaceae</taxon>
        <taxon>Gracilibacillus</taxon>
    </lineage>
</organism>
<evidence type="ECO:0000256" key="1">
    <source>
        <dbReference type="SAM" id="Phobius"/>
    </source>
</evidence>
<dbReference type="InterPro" id="IPR006938">
    <property type="entry name" value="DUF624"/>
</dbReference>
<feature type="transmembrane region" description="Helical" evidence="1">
    <location>
        <begin position="173"/>
        <end position="194"/>
    </location>
</feature>
<keyword evidence="3" id="KW-1185">Reference proteome</keyword>
<feature type="transmembrane region" description="Helical" evidence="1">
    <location>
        <begin position="70"/>
        <end position="89"/>
    </location>
</feature>
<evidence type="ECO:0000313" key="3">
    <source>
        <dbReference type="Proteomes" id="UP000019102"/>
    </source>
</evidence>
<dbReference type="Proteomes" id="UP000019102">
    <property type="component" value="Unassembled WGS sequence"/>
</dbReference>
<feature type="transmembrane region" description="Helical" evidence="1">
    <location>
        <begin position="109"/>
        <end position="130"/>
    </location>
</feature>